<feature type="domain" description="LRAT" evidence="4">
    <location>
        <begin position="160"/>
        <end position="257"/>
    </location>
</feature>
<proteinExistence type="predicted"/>
<dbReference type="InterPro" id="IPR051496">
    <property type="entry name" value="H-rev107_PLA/AT"/>
</dbReference>
<dbReference type="GO" id="GO:0016410">
    <property type="term" value="F:N-acyltransferase activity"/>
    <property type="evidence" value="ECO:0007669"/>
    <property type="project" value="TreeGrafter"/>
</dbReference>
<dbReference type="AlphaFoldDB" id="A0A1C0Z202"/>
<dbReference type="Proteomes" id="UP000093482">
    <property type="component" value="Unassembled WGS sequence"/>
</dbReference>
<evidence type="ECO:0000259" key="4">
    <source>
        <dbReference type="PROSITE" id="PS51934"/>
    </source>
</evidence>
<keyword evidence="2" id="KW-0378">Hydrolase</keyword>
<name>A0A1C0Z202_9BACL</name>
<evidence type="ECO:0000256" key="2">
    <source>
        <dbReference type="ARBA" id="ARBA00022801"/>
    </source>
</evidence>
<dbReference type="PANTHER" id="PTHR13943:SF77">
    <property type="entry name" value="LRAT DOMAIN-CONTAINING PROTEIN"/>
    <property type="match status" value="1"/>
</dbReference>
<evidence type="ECO:0000256" key="1">
    <source>
        <dbReference type="ARBA" id="ARBA00022679"/>
    </source>
</evidence>
<protein>
    <recommendedName>
        <fullName evidence="4">LRAT domain-containing protein</fullName>
    </recommendedName>
</protein>
<evidence type="ECO:0000256" key="3">
    <source>
        <dbReference type="ARBA" id="ARBA00023098"/>
    </source>
</evidence>
<evidence type="ECO:0000313" key="5">
    <source>
        <dbReference type="EMBL" id="OCS93459.1"/>
    </source>
</evidence>
<dbReference type="GO" id="GO:0005737">
    <property type="term" value="C:cytoplasm"/>
    <property type="evidence" value="ECO:0007669"/>
    <property type="project" value="TreeGrafter"/>
</dbReference>
<dbReference type="RefSeq" id="WP_066461712.1">
    <property type="nucleotide sequence ID" value="NZ_MATO01000008.1"/>
</dbReference>
<reference evidence="5 6" key="1">
    <citation type="submission" date="2016-07" db="EMBL/GenBank/DDBJ databases">
        <title>Caryophanon latum genome sequencing.</title>
        <authorList>
            <person name="Verma A."/>
            <person name="Pal Y."/>
            <person name="Krishnamurthi S."/>
        </authorList>
    </citation>
    <scope>NUCLEOTIDE SEQUENCE [LARGE SCALE GENOMIC DNA]</scope>
    <source>
        <strain evidence="5 6">DSM 14151</strain>
    </source>
</reference>
<dbReference type="GO" id="GO:0004623">
    <property type="term" value="F:phospholipase A2 activity"/>
    <property type="evidence" value="ECO:0007669"/>
    <property type="project" value="TreeGrafter"/>
</dbReference>
<accession>A0A1C0Z202</accession>
<organism evidence="5 6">
    <name type="scientific">Caryophanon latum</name>
    <dbReference type="NCBI Taxonomy" id="33977"/>
    <lineage>
        <taxon>Bacteria</taxon>
        <taxon>Bacillati</taxon>
        <taxon>Bacillota</taxon>
        <taxon>Bacilli</taxon>
        <taxon>Bacillales</taxon>
        <taxon>Caryophanaceae</taxon>
        <taxon>Caryophanon</taxon>
    </lineage>
</organism>
<gene>
    <name evidence="5" type="ORF">A6K76_05325</name>
</gene>
<keyword evidence="1" id="KW-0808">Transferase</keyword>
<comment type="caution">
    <text evidence="5">The sequence shown here is derived from an EMBL/GenBank/DDBJ whole genome shotgun (WGS) entry which is preliminary data.</text>
</comment>
<dbReference type="PROSITE" id="PS51934">
    <property type="entry name" value="LRAT"/>
    <property type="match status" value="1"/>
</dbReference>
<dbReference type="InterPro" id="IPR007053">
    <property type="entry name" value="LRAT_dom"/>
</dbReference>
<sequence>MLTATNQQQLNEYMKNGFFELEQFGVDITENLVIHLNGRHFEIDATSELLIDGAEIIFKGNGANFTTIKFINCEQDTSRFGDTEVDVFEETMMISFEDVFINADRTLEIRFIDDECLSNWKNIGLNTAHVLIANEDQIHDEFMEWFNSYDVEGKLLPGDHVIVNRGYYTHHGIYIGNNKLIHYSGEPGTSGTICEVSLKNFVKNNVFWVAPHQQSFTSTEIIERAKSRLGEGDYNLIFNNCEHFCNWCCTGDAKSSQVKAVRIFGIHGLWIAQIYNRQGAQTYGLE</sequence>
<dbReference type="GO" id="GO:0070292">
    <property type="term" value="P:N-acylphosphatidylethanolamine metabolic process"/>
    <property type="evidence" value="ECO:0007669"/>
    <property type="project" value="TreeGrafter"/>
</dbReference>
<keyword evidence="6" id="KW-1185">Reference proteome</keyword>
<dbReference type="GO" id="GO:0008970">
    <property type="term" value="F:phospholipase A1 activity"/>
    <property type="evidence" value="ECO:0007669"/>
    <property type="project" value="TreeGrafter"/>
</dbReference>
<evidence type="ECO:0000313" key="6">
    <source>
        <dbReference type="Proteomes" id="UP000093482"/>
    </source>
</evidence>
<dbReference type="PANTHER" id="PTHR13943">
    <property type="entry name" value="HRAS-LIKE SUPPRESSOR - RELATED"/>
    <property type="match status" value="1"/>
</dbReference>
<keyword evidence="3" id="KW-0443">Lipid metabolism</keyword>
<dbReference type="Pfam" id="PF04970">
    <property type="entry name" value="LRAT"/>
    <property type="match status" value="1"/>
</dbReference>
<dbReference type="Gene3D" id="3.90.1720.10">
    <property type="entry name" value="endopeptidase domain like (from Nostoc punctiforme)"/>
    <property type="match status" value="1"/>
</dbReference>
<dbReference type="EMBL" id="MATO01000008">
    <property type="protein sequence ID" value="OCS93459.1"/>
    <property type="molecule type" value="Genomic_DNA"/>
</dbReference>